<comment type="caution">
    <text evidence="1">The sequence shown here is derived from an EMBL/GenBank/DDBJ whole genome shotgun (WGS) entry which is preliminary data.</text>
</comment>
<dbReference type="EMBL" id="JAANCM010000007">
    <property type="protein sequence ID" value="NHT76982.1"/>
    <property type="molecule type" value="Genomic_DNA"/>
</dbReference>
<proteinExistence type="predicted"/>
<sequence length="47" mass="5398">MLNTARETVERFHAVWEAEKANLPIAGKVREMIDAHAPSIELYRECT</sequence>
<name>A0AA44CDH4_9HYPH</name>
<dbReference type="Proteomes" id="UP001155840">
    <property type="component" value="Unassembled WGS sequence"/>
</dbReference>
<keyword evidence="2" id="KW-1185">Reference proteome</keyword>
<protein>
    <submittedName>
        <fullName evidence="1">Uncharacterized protein</fullName>
    </submittedName>
</protein>
<dbReference type="AlphaFoldDB" id="A0AA44CDH4"/>
<dbReference type="RefSeq" id="WP_165917059.1">
    <property type="nucleotide sequence ID" value="NZ_JAANCM010000007.1"/>
</dbReference>
<accession>A0AA44CDH4</accession>
<evidence type="ECO:0000313" key="2">
    <source>
        <dbReference type="Proteomes" id="UP001155840"/>
    </source>
</evidence>
<reference evidence="1" key="1">
    <citation type="submission" date="2020-03" db="EMBL/GenBank/DDBJ databases">
        <title>Ferranicluibacter endophyticum gen. nov., sp. nov., a new genus isolated from Rubus ulmifolius Schott. stem.</title>
        <authorList>
            <person name="Roca-Couso R."/>
            <person name="Flores-Felix J.D."/>
            <person name="Igual J.M."/>
            <person name="Rivas R."/>
        </authorList>
    </citation>
    <scope>NUCLEOTIDE SEQUENCE</scope>
    <source>
        <strain evidence="1">CRRU44</strain>
    </source>
</reference>
<organism evidence="1 2">
    <name type="scientific">Ferranicluibacter rubi</name>
    <dbReference type="NCBI Taxonomy" id="2715133"/>
    <lineage>
        <taxon>Bacteria</taxon>
        <taxon>Pseudomonadati</taxon>
        <taxon>Pseudomonadota</taxon>
        <taxon>Alphaproteobacteria</taxon>
        <taxon>Hyphomicrobiales</taxon>
        <taxon>Rhizobiaceae</taxon>
        <taxon>Ferranicluibacter</taxon>
    </lineage>
</organism>
<evidence type="ECO:0000313" key="1">
    <source>
        <dbReference type="EMBL" id="NHT76982.1"/>
    </source>
</evidence>
<gene>
    <name evidence="1" type="ORF">G8E10_14705</name>
</gene>